<dbReference type="RefSeq" id="WP_193921615.1">
    <property type="nucleotide sequence ID" value="NZ_JADEWL010000051.1"/>
</dbReference>
<dbReference type="AlphaFoldDB" id="A0A8J7K2F9"/>
<accession>A0A8J7K2F9</accession>
<organism evidence="1 2">
    <name type="scientific">Plectonema cf. radiosum LEGE 06105</name>
    <dbReference type="NCBI Taxonomy" id="945769"/>
    <lineage>
        <taxon>Bacteria</taxon>
        <taxon>Bacillati</taxon>
        <taxon>Cyanobacteriota</taxon>
        <taxon>Cyanophyceae</taxon>
        <taxon>Oscillatoriophycideae</taxon>
        <taxon>Oscillatoriales</taxon>
        <taxon>Microcoleaceae</taxon>
        <taxon>Plectonema</taxon>
    </lineage>
</organism>
<reference evidence="1" key="1">
    <citation type="submission" date="2020-10" db="EMBL/GenBank/DDBJ databases">
        <authorList>
            <person name="Castelo-Branco R."/>
            <person name="Eusebio N."/>
            <person name="Adriana R."/>
            <person name="Vieira A."/>
            <person name="Brugerolle De Fraissinette N."/>
            <person name="Rezende De Castro R."/>
            <person name="Schneider M.P."/>
            <person name="Vasconcelos V."/>
            <person name="Leao P.N."/>
        </authorList>
    </citation>
    <scope>NUCLEOTIDE SEQUENCE</scope>
    <source>
        <strain evidence="1">LEGE 06105</strain>
    </source>
</reference>
<evidence type="ECO:0000313" key="2">
    <source>
        <dbReference type="Proteomes" id="UP000620559"/>
    </source>
</evidence>
<protein>
    <submittedName>
        <fullName evidence="1">Uncharacterized protein</fullName>
    </submittedName>
</protein>
<dbReference type="Proteomes" id="UP000620559">
    <property type="component" value="Unassembled WGS sequence"/>
</dbReference>
<sequence>MEVPQEESTQYTKNQQNGISRYSQLELKLRHQCLNVCLKITNAIYPGLDLSSTSPTFPDLDIVGMIPQLVGLAFTQGTRRMLKSLREQL</sequence>
<keyword evidence="2" id="KW-1185">Reference proteome</keyword>
<comment type="caution">
    <text evidence="1">The sequence shown here is derived from an EMBL/GenBank/DDBJ whole genome shotgun (WGS) entry which is preliminary data.</text>
</comment>
<name>A0A8J7K2F9_9CYAN</name>
<evidence type="ECO:0000313" key="1">
    <source>
        <dbReference type="EMBL" id="MBE9214132.1"/>
    </source>
</evidence>
<gene>
    <name evidence="1" type="ORF">IQ247_15905</name>
</gene>
<dbReference type="EMBL" id="JADEWL010000051">
    <property type="protein sequence ID" value="MBE9214132.1"/>
    <property type="molecule type" value="Genomic_DNA"/>
</dbReference>
<proteinExistence type="predicted"/>